<keyword evidence="2" id="KW-0808">Transferase</keyword>
<dbReference type="Gene3D" id="3.40.50.2000">
    <property type="entry name" value="Glycogen Phosphorylase B"/>
    <property type="match status" value="2"/>
</dbReference>
<dbReference type="AlphaFoldDB" id="B8G3T8"/>
<dbReference type="Pfam" id="PF13692">
    <property type="entry name" value="Glyco_trans_1_4"/>
    <property type="match status" value="1"/>
</dbReference>
<organism evidence="2 3">
    <name type="scientific">Chloroflexus aggregans (strain MD-66 / DSM 9485)</name>
    <dbReference type="NCBI Taxonomy" id="326427"/>
    <lineage>
        <taxon>Bacteria</taxon>
        <taxon>Bacillati</taxon>
        <taxon>Chloroflexota</taxon>
        <taxon>Chloroflexia</taxon>
        <taxon>Chloroflexales</taxon>
        <taxon>Chloroflexineae</taxon>
        <taxon>Chloroflexaceae</taxon>
        <taxon>Chloroflexus</taxon>
    </lineage>
</organism>
<sequence>MRIVMIAPFGIRPKGTLLARMLPLAQALHRRGHAVTIVAPPVHNPTDGGTHRSYDGVIVIHTATPPLSGLPAALWHTIALWQQTRRLRPDVIHLFKPKGFGGLAVLARGRVPLVVDCDDWEGPGGWNDLLPYPRPAKLLFAWQERDLPRRADAVTVVSHTLETLVWAMGVPPQRVFYLPNGAVPNEPLPPRLTERPTIVLYTRFWELDVAEVATVLATIHHARPTARLLLIGKGERGEEQRLLAQAATEGWLTMIDYRGWQEPTAIPSLLAEADVALAPISDTLINRARGMAKLVELLAAGLPIVASDVGTARDYLAPDAGILVPPGNPHALAAAVINLLDDATARAKLRTAALAAAHRLRWDNLALIAETAYRQTGLSIKSNAMV</sequence>
<dbReference type="EMBL" id="CP001337">
    <property type="protein sequence ID" value="ACL25340.1"/>
    <property type="molecule type" value="Genomic_DNA"/>
</dbReference>
<gene>
    <name evidence="2" type="ordered locus">Cagg_2468</name>
</gene>
<dbReference type="eggNOG" id="COG0438">
    <property type="taxonomic scope" value="Bacteria"/>
</dbReference>
<evidence type="ECO:0000259" key="1">
    <source>
        <dbReference type="Pfam" id="PF13579"/>
    </source>
</evidence>
<dbReference type="STRING" id="326427.Cagg_2468"/>
<dbReference type="KEGG" id="cag:Cagg_2468"/>
<name>B8G3T8_CHLAD</name>
<dbReference type="CAZy" id="GT4">
    <property type="family name" value="Glycosyltransferase Family 4"/>
</dbReference>
<dbReference type="Pfam" id="PF13579">
    <property type="entry name" value="Glyco_trans_4_4"/>
    <property type="match status" value="1"/>
</dbReference>
<dbReference type="PANTHER" id="PTHR12526:SF600">
    <property type="entry name" value="GLYCOSYL TRANSFERASE GROUP 1"/>
    <property type="match status" value="1"/>
</dbReference>
<dbReference type="HOGENOM" id="CLU_009583_2_5_0"/>
<evidence type="ECO:0000313" key="2">
    <source>
        <dbReference type="EMBL" id="ACL25340.1"/>
    </source>
</evidence>
<protein>
    <submittedName>
        <fullName evidence="2">Glycosyl transferase group 1</fullName>
    </submittedName>
</protein>
<dbReference type="Proteomes" id="UP000002508">
    <property type="component" value="Chromosome"/>
</dbReference>
<proteinExistence type="predicted"/>
<dbReference type="PANTHER" id="PTHR12526">
    <property type="entry name" value="GLYCOSYLTRANSFERASE"/>
    <property type="match status" value="1"/>
</dbReference>
<dbReference type="OrthoDB" id="5449954at2"/>
<dbReference type="SUPFAM" id="SSF53756">
    <property type="entry name" value="UDP-Glycosyltransferase/glycogen phosphorylase"/>
    <property type="match status" value="1"/>
</dbReference>
<feature type="domain" description="Glycosyltransferase subfamily 4-like N-terminal" evidence="1">
    <location>
        <begin position="20"/>
        <end position="181"/>
    </location>
</feature>
<accession>B8G3T8</accession>
<dbReference type="CDD" id="cd03794">
    <property type="entry name" value="GT4_WbuB-like"/>
    <property type="match status" value="1"/>
</dbReference>
<dbReference type="GO" id="GO:0016757">
    <property type="term" value="F:glycosyltransferase activity"/>
    <property type="evidence" value="ECO:0007669"/>
    <property type="project" value="TreeGrafter"/>
</dbReference>
<dbReference type="InterPro" id="IPR028098">
    <property type="entry name" value="Glyco_trans_4-like_N"/>
</dbReference>
<evidence type="ECO:0000313" key="3">
    <source>
        <dbReference type="Proteomes" id="UP000002508"/>
    </source>
</evidence>
<keyword evidence="3" id="KW-1185">Reference proteome</keyword>
<reference evidence="2" key="1">
    <citation type="submission" date="2008-12" db="EMBL/GenBank/DDBJ databases">
        <title>Complete sequence of Chloroflexus aggregans DSM 9485.</title>
        <authorList>
            <consortium name="US DOE Joint Genome Institute"/>
            <person name="Lucas S."/>
            <person name="Copeland A."/>
            <person name="Lapidus A."/>
            <person name="Glavina del Rio T."/>
            <person name="Dalin E."/>
            <person name="Tice H."/>
            <person name="Pitluck S."/>
            <person name="Foster B."/>
            <person name="Larimer F."/>
            <person name="Land M."/>
            <person name="Hauser L."/>
            <person name="Kyrpides N."/>
            <person name="Mikhailova N."/>
            <person name="Bryant D."/>
            <person name="Richardson P."/>
        </authorList>
    </citation>
    <scope>NUCLEOTIDE SEQUENCE</scope>
    <source>
        <strain evidence="2">DSM 9485</strain>
    </source>
</reference>